<name>T1C6Z0_9ZZZZ</name>
<sequence>MLRFHIDSIPDLRLAEALPLDHSLSEEIAAAPAVFLSKEAAGDFARMDGRIEATLGREGTDVMVDLTVCYETPLVCGRCLAEFVRRGETGERTMFFHQKDPEPDMLERYGSDGWVDLGPWLRELLLTDLPFYPLCDEECRGLCPKCGQNRNDSDCGHLSES</sequence>
<reference evidence="1" key="1">
    <citation type="submission" date="2013-08" db="EMBL/GenBank/DDBJ databases">
        <authorList>
            <person name="Mendez C."/>
            <person name="Richter M."/>
            <person name="Ferrer M."/>
            <person name="Sanchez J."/>
        </authorList>
    </citation>
    <scope>NUCLEOTIDE SEQUENCE</scope>
</reference>
<comment type="caution">
    <text evidence="1">The sequence shown here is derived from an EMBL/GenBank/DDBJ whole genome shotgun (WGS) entry which is preliminary data.</text>
</comment>
<dbReference type="Pfam" id="PF02620">
    <property type="entry name" value="YceD"/>
    <property type="match status" value="1"/>
</dbReference>
<evidence type="ECO:0000313" key="1">
    <source>
        <dbReference type="EMBL" id="EQD81216.1"/>
    </source>
</evidence>
<organism evidence="1">
    <name type="scientific">mine drainage metagenome</name>
    <dbReference type="NCBI Taxonomy" id="410659"/>
    <lineage>
        <taxon>unclassified sequences</taxon>
        <taxon>metagenomes</taxon>
        <taxon>ecological metagenomes</taxon>
    </lineage>
</organism>
<dbReference type="EMBL" id="AUZX01000045">
    <property type="protein sequence ID" value="EQD81216.1"/>
    <property type="molecule type" value="Genomic_DNA"/>
</dbReference>
<proteinExistence type="predicted"/>
<reference evidence="1" key="2">
    <citation type="journal article" date="2014" name="ISME J.">
        <title>Microbial stratification in low pH oxic and suboxic macroscopic growths along an acid mine drainage.</title>
        <authorList>
            <person name="Mendez-Garcia C."/>
            <person name="Mesa V."/>
            <person name="Sprenger R.R."/>
            <person name="Richter M."/>
            <person name="Diez M.S."/>
            <person name="Solano J."/>
            <person name="Bargiela R."/>
            <person name="Golyshina O.V."/>
            <person name="Manteca A."/>
            <person name="Ramos J.L."/>
            <person name="Gallego J.R."/>
            <person name="Llorente I."/>
            <person name="Martins Dos Santos V.A."/>
            <person name="Jensen O.N."/>
            <person name="Pelaez A.I."/>
            <person name="Sanchez J."/>
            <person name="Ferrer M."/>
        </authorList>
    </citation>
    <scope>NUCLEOTIDE SEQUENCE</scope>
</reference>
<gene>
    <name evidence="1" type="ORF">B1A_00063</name>
</gene>
<dbReference type="AlphaFoldDB" id="T1C6Z0"/>
<protein>
    <submittedName>
        <fullName evidence="1">Protein containing DUF177</fullName>
    </submittedName>
</protein>
<dbReference type="InterPro" id="IPR003772">
    <property type="entry name" value="YceD"/>
</dbReference>
<accession>T1C6Z0</accession>